<dbReference type="AlphaFoldDB" id="A0A9W4IYD9"/>
<dbReference type="InterPro" id="IPR005488">
    <property type="entry name" value="Etherase_MurQ"/>
</dbReference>
<organism evidence="8 9">
    <name type="scientific">Penicillium salamii</name>
    <dbReference type="NCBI Taxonomy" id="1612424"/>
    <lineage>
        <taxon>Eukaryota</taxon>
        <taxon>Fungi</taxon>
        <taxon>Dikarya</taxon>
        <taxon>Ascomycota</taxon>
        <taxon>Pezizomycotina</taxon>
        <taxon>Eurotiomycetes</taxon>
        <taxon>Eurotiomycetidae</taxon>
        <taxon>Eurotiales</taxon>
        <taxon>Aspergillaceae</taxon>
        <taxon>Penicillium</taxon>
    </lineage>
</organism>
<dbReference type="GO" id="GO:0030246">
    <property type="term" value="F:carbohydrate binding"/>
    <property type="evidence" value="ECO:0007669"/>
    <property type="project" value="TreeGrafter"/>
</dbReference>
<keyword evidence="9" id="KW-1185">Reference proteome</keyword>
<dbReference type="GO" id="GO:0009750">
    <property type="term" value="P:response to fructose"/>
    <property type="evidence" value="ECO:0007669"/>
    <property type="project" value="TreeGrafter"/>
</dbReference>
<dbReference type="PANTHER" id="PTHR10088">
    <property type="entry name" value="GLUCOKINASE REGULATORY PROTEIN"/>
    <property type="match status" value="1"/>
</dbReference>
<proteinExistence type="inferred from homology"/>
<dbReference type="OrthoDB" id="311172at2759"/>
<evidence type="ECO:0000256" key="6">
    <source>
        <dbReference type="ARBA" id="ARBA00031123"/>
    </source>
</evidence>
<evidence type="ECO:0000256" key="5">
    <source>
        <dbReference type="ARBA" id="ARBA00023277"/>
    </source>
</evidence>
<dbReference type="GO" id="GO:0019899">
    <property type="term" value="F:enzyme binding"/>
    <property type="evidence" value="ECO:0007669"/>
    <property type="project" value="TreeGrafter"/>
</dbReference>
<dbReference type="NCBIfam" id="TIGR00274">
    <property type="entry name" value="N-acetylmuramic acid 6-phosphate etherase"/>
    <property type="match status" value="1"/>
</dbReference>
<evidence type="ECO:0000256" key="2">
    <source>
        <dbReference type="ARBA" id="ARBA00012122"/>
    </source>
</evidence>
<dbReference type="Gene3D" id="3.30.420.40">
    <property type="match status" value="2"/>
</dbReference>
<sequence>MDLDNLANLQTEGVNPETVHIDQVSTLEMCTLINSNDQRVPHSVVPCLPEIAAAIDALAPRVSQSGRVIYVGAGTSGRLGILDASEIPPTFAAPRGQFLGLIAGGDAAIRQAQEGAEDDGLAGEEDMRRLDLNPELDSIIGIASSGRTPYVLGCLAFAKKLGCMTIGVVCTSPSAIDLSGDADFVIAPLPGPEVVTGSTRLKAGTVTKLVLNMLSTGTMIKAGKTYGNMMVDMVASNLKLKKRSHNMLRRVSAKCKPLSDGELDSLLVNCNHSVKLAVLVAESQYPVDVCERHLEIASGVLAKALAEINRLKEKTITETSPLRPFVLCVDGGGTKCAAVVTDSTGAVYRGFAGPCNLTDRAGDVSGVMATILEAVKSALKGVSTDRGKAGPWQKSLQTCFSSVWVGLAGLDRVGFQGQLAPKLADAFGIDNPRNLRVTNDVDLLTAAVPLSHLGSSVLVVIAGTGSVAMRYRWDADQKKYQRVARSGGWGHILGDEGGGYAIGLKAIQHTLGVFENAAFALVKPDGDKLAMAVSTKLGFNLCSDVGMDLLNDLLTQSCTQNFKRRIAGVAEVVLNLTSECRVAAGIVRSQSGKLISETFSRLVNPEAFEYQASEHSVLILAGGLLNNDWYRAGFKDQLDSRQLFFRETIVVENAAAVGAEYLSRLS</sequence>
<gene>
    <name evidence="8" type="ORF">PSALAMII_LOCUS4586</name>
</gene>
<dbReference type="GO" id="GO:0004857">
    <property type="term" value="F:enzyme inhibitor activity"/>
    <property type="evidence" value="ECO:0007669"/>
    <property type="project" value="TreeGrafter"/>
</dbReference>
<dbReference type="NCBIfam" id="NF009222">
    <property type="entry name" value="PRK12570.1"/>
    <property type="match status" value="1"/>
</dbReference>
<dbReference type="InterPro" id="IPR040190">
    <property type="entry name" value="MURQ/GCKR"/>
</dbReference>
<comment type="caution">
    <text evidence="8">The sequence shown here is derived from an EMBL/GenBank/DDBJ whole genome shotgun (WGS) entry which is preliminary data.</text>
</comment>
<evidence type="ECO:0000256" key="3">
    <source>
        <dbReference type="ARBA" id="ARBA00014974"/>
    </source>
</evidence>
<dbReference type="Pfam" id="PF01869">
    <property type="entry name" value="BcrAD_BadFG"/>
    <property type="match status" value="1"/>
</dbReference>
<name>A0A9W4IYD9_9EURO</name>
<evidence type="ECO:0000313" key="9">
    <source>
        <dbReference type="Proteomes" id="UP001152649"/>
    </source>
</evidence>
<dbReference type="SUPFAM" id="SSF53067">
    <property type="entry name" value="Actin-like ATPase domain"/>
    <property type="match status" value="2"/>
</dbReference>
<comment type="similarity">
    <text evidence="1">Belongs to the eukaryotic-type N-acetylglucosamine kinase family.</text>
</comment>
<dbReference type="PROSITE" id="PS01272">
    <property type="entry name" value="GCKR"/>
    <property type="match status" value="1"/>
</dbReference>
<evidence type="ECO:0000313" key="8">
    <source>
        <dbReference type="EMBL" id="CAG8369425.1"/>
    </source>
</evidence>
<feature type="domain" description="SIS" evidence="7">
    <location>
        <begin position="58"/>
        <end position="224"/>
    </location>
</feature>
<dbReference type="GO" id="GO:0070095">
    <property type="term" value="F:fructose-6-phosphate binding"/>
    <property type="evidence" value="ECO:0007669"/>
    <property type="project" value="TreeGrafter"/>
</dbReference>
<dbReference type="GO" id="GO:0005829">
    <property type="term" value="C:cytosol"/>
    <property type="evidence" value="ECO:0007669"/>
    <property type="project" value="TreeGrafter"/>
</dbReference>
<dbReference type="EMBL" id="CAJVPG010000188">
    <property type="protein sequence ID" value="CAG8369425.1"/>
    <property type="molecule type" value="Genomic_DNA"/>
</dbReference>
<dbReference type="GO" id="GO:0042593">
    <property type="term" value="P:glucose homeostasis"/>
    <property type="evidence" value="ECO:0007669"/>
    <property type="project" value="TreeGrafter"/>
</dbReference>
<evidence type="ECO:0000256" key="4">
    <source>
        <dbReference type="ARBA" id="ARBA00023239"/>
    </source>
</evidence>
<dbReference type="GO" id="GO:0045127">
    <property type="term" value="F:N-acetylglucosamine kinase activity"/>
    <property type="evidence" value="ECO:0007669"/>
    <property type="project" value="UniProtKB-EC"/>
</dbReference>
<dbReference type="GO" id="GO:0005654">
    <property type="term" value="C:nucleoplasm"/>
    <property type="evidence" value="ECO:0007669"/>
    <property type="project" value="TreeGrafter"/>
</dbReference>
<keyword evidence="5" id="KW-0119">Carbohydrate metabolism</keyword>
<dbReference type="InterPro" id="IPR002731">
    <property type="entry name" value="ATPase_BadF"/>
</dbReference>
<dbReference type="CDD" id="cd05007">
    <property type="entry name" value="SIS_Etherase"/>
    <property type="match status" value="1"/>
</dbReference>
<dbReference type="NCBIfam" id="NF003915">
    <property type="entry name" value="PRK05441.1"/>
    <property type="match status" value="1"/>
</dbReference>
<dbReference type="Pfam" id="PF22645">
    <property type="entry name" value="GKRP_SIS_N"/>
    <property type="match status" value="1"/>
</dbReference>
<dbReference type="GO" id="GO:0016835">
    <property type="term" value="F:carbon-oxygen lyase activity"/>
    <property type="evidence" value="ECO:0007669"/>
    <property type="project" value="InterPro"/>
</dbReference>
<keyword evidence="4" id="KW-0456">Lyase</keyword>
<accession>A0A9W4IYD9</accession>
<dbReference type="Proteomes" id="UP001152649">
    <property type="component" value="Unassembled WGS sequence"/>
</dbReference>
<dbReference type="PROSITE" id="PS51464">
    <property type="entry name" value="SIS"/>
    <property type="match status" value="1"/>
</dbReference>
<dbReference type="Gene3D" id="1.10.8.1080">
    <property type="match status" value="1"/>
</dbReference>
<dbReference type="GO" id="GO:0046348">
    <property type="term" value="P:amino sugar catabolic process"/>
    <property type="evidence" value="ECO:0007669"/>
    <property type="project" value="InterPro"/>
</dbReference>
<evidence type="ECO:0000256" key="1">
    <source>
        <dbReference type="ARBA" id="ARBA00006198"/>
    </source>
</evidence>
<dbReference type="InterPro" id="IPR001347">
    <property type="entry name" value="SIS_dom"/>
</dbReference>
<dbReference type="Gene3D" id="3.40.50.10490">
    <property type="entry name" value="Glucose-6-phosphate isomerase like protein, domain 1"/>
    <property type="match status" value="1"/>
</dbReference>
<dbReference type="CDD" id="cd24007">
    <property type="entry name" value="ASKHA_NBD_eukNAGK-like"/>
    <property type="match status" value="1"/>
</dbReference>
<dbReference type="PANTHER" id="PTHR10088:SF4">
    <property type="entry name" value="GLUCOKINASE REGULATORY PROTEIN"/>
    <property type="match status" value="1"/>
</dbReference>
<dbReference type="InterPro" id="IPR005486">
    <property type="entry name" value="Glucokinase_regulatory_CS"/>
</dbReference>
<dbReference type="SUPFAM" id="SSF53697">
    <property type="entry name" value="SIS domain"/>
    <property type="match status" value="1"/>
</dbReference>
<evidence type="ECO:0000259" key="7">
    <source>
        <dbReference type="PROSITE" id="PS51464"/>
    </source>
</evidence>
<dbReference type="HAMAP" id="MF_00068">
    <property type="entry name" value="MurQ"/>
    <property type="match status" value="1"/>
</dbReference>
<dbReference type="InterPro" id="IPR046348">
    <property type="entry name" value="SIS_dom_sf"/>
</dbReference>
<protein>
    <recommendedName>
        <fullName evidence="3">N-acetyl-D-glucosamine kinase</fullName>
        <ecNumber evidence="2">2.7.1.59</ecNumber>
    </recommendedName>
    <alternativeName>
        <fullName evidence="6">GlcNAc kinase</fullName>
    </alternativeName>
</protein>
<reference evidence="8" key="1">
    <citation type="submission" date="2021-07" db="EMBL/GenBank/DDBJ databases">
        <authorList>
            <person name="Branca A.L. A."/>
        </authorList>
    </citation>
    <scope>NUCLEOTIDE SEQUENCE</scope>
</reference>
<dbReference type="FunFam" id="3.40.50.10490:FF:000014">
    <property type="entry name" value="N-acetylmuramic acid 6-phosphate etherase"/>
    <property type="match status" value="1"/>
</dbReference>
<dbReference type="EC" id="2.7.1.59" evidence="2"/>
<dbReference type="InterPro" id="IPR043129">
    <property type="entry name" value="ATPase_NBD"/>
</dbReference>